<name>A0ABP7GEX9_9ACTN</name>
<reference evidence="4" key="1">
    <citation type="journal article" date="2019" name="Int. J. Syst. Evol. Microbiol.">
        <title>The Global Catalogue of Microorganisms (GCM) 10K type strain sequencing project: providing services to taxonomists for standard genome sequencing and annotation.</title>
        <authorList>
            <consortium name="The Broad Institute Genomics Platform"/>
            <consortium name="The Broad Institute Genome Sequencing Center for Infectious Disease"/>
            <person name="Wu L."/>
            <person name="Ma J."/>
        </authorList>
    </citation>
    <scope>NUCLEOTIDE SEQUENCE [LARGE SCALE GENOMIC DNA]</scope>
    <source>
        <strain evidence="4">JCM 17137</strain>
    </source>
</reference>
<evidence type="ECO:0000256" key="1">
    <source>
        <dbReference type="SAM" id="MobiDB-lite"/>
    </source>
</evidence>
<sequence>MSRLRRSLPTALVLAAAVGCVPAPDAPEQPASGTPEQPAPSTADTELPPPPEVLSASELVDELSELHPMDEARDATSACQSDSGSEHDCITMVKTEEMSVYEFRDVESAEHWVEQMGRTGDARRVDRFMLYWPEGWFQSDREHDELTARAREIVDGHNAP</sequence>
<gene>
    <name evidence="3" type="ORF">GCM10022402_44680</name>
</gene>
<evidence type="ECO:0000256" key="2">
    <source>
        <dbReference type="SAM" id="SignalP"/>
    </source>
</evidence>
<dbReference type="RefSeq" id="WP_344976014.1">
    <property type="nucleotide sequence ID" value="NZ_BAABDD010000034.1"/>
</dbReference>
<feature type="compositionally biased region" description="Polar residues" evidence="1">
    <location>
        <begin position="31"/>
        <end position="44"/>
    </location>
</feature>
<dbReference type="PROSITE" id="PS51257">
    <property type="entry name" value="PROKAR_LIPOPROTEIN"/>
    <property type="match status" value="1"/>
</dbReference>
<evidence type="ECO:0000313" key="4">
    <source>
        <dbReference type="Proteomes" id="UP001500908"/>
    </source>
</evidence>
<proteinExistence type="predicted"/>
<feature type="signal peptide" evidence="2">
    <location>
        <begin position="1"/>
        <end position="23"/>
    </location>
</feature>
<organism evidence="3 4">
    <name type="scientific">Salinactinospora qingdaonensis</name>
    <dbReference type="NCBI Taxonomy" id="702744"/>
    <lineage>
        <taxon>Bacteria</taxon>
        <taxon>Bacillati</taxon>
        <taxon>Actinomycetota</taxon>
        <taxon>Actinomycetes</taxon>
        <taxon>Streptosporangiales</taxon>
        <taxon>Nocardiopsidaceae</taxon>
        <taxon>Salinactinospora</taxon>
    </lineage>
</organism>
<accession>A0ABP7GEX9</accession>
<keyword evidence="2" id="KW-0732">Signal</keyword>
<dbReference type="EMBL" id="BAABDD010000034">
    <property type="protein sequence ID" value="GAA3762141.1"/>
    <property type="molecule type" value="Genomic_DNA"/>
</dbReference>
<evidence type="ECO:0000313" key="3">
    <source>
        <dbReference type="EMBL" id="GAA3762141.1"/>
    </source>
</evidence>
<evidence type="ECO:0008006" key="5">
    <source>
        <dbReference type="Google" id="ProtNLM"/>
    </source>
</evidence>
<protein>
    <recommendedName>
        <fullName evidence="5">Lipoprotein</fullName>
    </recommendedName>
</protein>
<feature type="chain" id="PRO_5045160621" description="Lipoprotein" evidence="2">
    <location>
        <begin position="24"/>
        <end position="160"/>
    </location>
</feature>
<keyword evidence="4" id="KW-1185">Reference proteome</keyword>
<comment type="caution">
    <text evidence="3">The sequence shown here is derived from an EMBL/GenBank/DDBJ whole genome shotgun (WGS) entry which is preliminary data.</text>
</comment>
<feature type="region of interest" description="Disordered" evidence="1">
    <location>
        <begin position="22"/>
        <end position="53"/>
    </location>
</feature>
<dbReference type="Proteomes" id="UP001500908">
    <property type="component" value="Unassembled WGS sequence"/>
</dbReference>